<reference evidence="2" key="2">
    <citation type="submission" date="2015-01" db="EMBL/GenBank/DDBJ databases">
        <title>Evolutionary Origins and Diversification of the Mycorrhizal Mutualists.</title>
        <authorList>
            <consortium name="DOE Joint Genome Institute"/>
            <consortium name="Mycorrhizal Genomics Consortium"/>
            <person name="Kohler A."/>
            <person name="Kuo A."/>
            <person name="Nagy L.G."/>
            <person name="Floudas D."/>
            <person name="Copeland A."/>
            <person name="Barry K.W."/>
            <person name="Cichocki N."/>
            <person name="Veneault-Fourrey C."/>
            <person name="LaButti K."/>
            <person name="Lindquist E.A."/>
            <person name="Lipzen A."/>
            <person name="Lundell T."/>
            <person name="Morin E."/>
            <person name="Murat C."/>
            <person name="Riley R."/>
            <person name="Ohm R."/>
            <person name="Sun H."/>
            <person name="Tunlid A."/>
            <person name="Henrissat B."/>
            <person name="Grigoriev I.V."/>
            <person name="Hibbett D.S."/>
            <person name="Martin F."/>
        </authorList>
    </citation>
    <scope>NUCLEOTIDE SEQUENCE [LARGE SCALE GENOMIC DNA]</scope>
    <source>
        <strain evidence="2">ATCC 200175</strain>
    </source>
</reference>
<dbReference type="EMBL" id="KN820089">
    <property type="protein sequence ID" value="KIJ06939.1"/>
    <property type="molecule type" value="Genomic_DNA"/>
</dbReference>
<dbReference type="Proteomes" id="UP000053647">
    <property type="component" value="Unassembled WGS sequence"/>
</dbReference>
<evidence type="ECO:0000313" key="1">
    <source>
        <dbReference type="EMBL" id="KIJ06939.1"/>
    </source>
</evidence>
<organism evidence="1 2">
    <name type="scientific">Paxillus involutus ATCC 200175</name>
    <dbReference type="NCBI Taxonomy" id="664439"/>
    <lineage>
        <taxon>Eukaryota</taxon>
        <taxon>Fungi</taxon>
        <taxon>Dikarya</taxon>
        <taxon>Basidiomycota</taxon>
        <taxon>Agaricomycotina</taxon>
        <taxon>Agaricomycetes</taxon>
        <taxon>Agaricomycetidae</taxon>
        <taxon>Boletales</taxon>
        <taxon>Paxilineae</taxon>
        <taxon>Paxillaceae</taxon>
        <taxon>Paxillus</taxon>
    </lineage>
</organism>
<sequence length="141" mass="15324">MPSFHLPLASTALTGTPVVHQASGSMGISFTFSISLSSMFLATRLLDVLAACFTTRSSRSKANTSISSCRTWSGSYYHERRLHSLSLNGTICQESGLKTKGDFALGIATRIVVLEPIIHVFASCREDRTIINTSRVGRCNH</sequence>
<dbReference type="AlphaFoldDB" id="A0A0C9SMX6"/>
<name>A0A0C9SMX6_PAXIN</name>
<dbReference type="HOGENOM" id="CLU_1825893_0_0_1"/>
<gene>
    <name evidence="1" type="ORF">PAXINDRAFT_103170</name>
</gene>
<keyword evidence="2" id="KW-1185">Reference proteome</keyword>
<protein>
    <submittedName>
        <fullName evidence="1">Uncharacterized protein</fullName>
    </submittedName>
</protein>
<accession>A0A0C9SMX6</accession>
<evidence type="ECO:0000313" key="2">
    <source>
        <dbReference type="Proteomes" id="UP000053647"/>
    </source>
</evidence>
<proteinExistence type="predicted"/>
<reference evidence="1 2" key="1">
    <citation type="submission" date="2014-06" db="EMBL/GenBank/DDBJ databases">
        <authorList>
            <consortium name="DOE Joint Genome Institute"/>
            <person name="Kuo A."/>
            <person name="Kohler A."/>
            <person name="Nagy L.G."/>
            <person name="Floudas D."/>
            <person name="Copeland A."/>
            <person name="Barry K.W."/>
            <person name="Cichocki N."/>
            <person name="Veneault-Fourrey C."/>
            <person name="LaButti K."/>
            <person name="Lindquist E.A."/>
            <person name="Lipzen A."/>
            <person name="Lundell T."/>
            <person name="Morin E."/>
            <person name="Murat C."/>
            <person name="Sun H."/>
            <person name="Tunlid A."/>
            <person name="Henrissat B."/>
            <person name="Grigoriev I.V."/>
            <person name="Hibbett D.S."/>
            <person name="Martin F."/>
            <person name="Nordberg H.P."/>
            <person name="Cantor M.N."/>
            <person name="Hua S.X."/>
        </authorList>
    </citation>
    <scope>NUCLEOTIDE SEQUENCE [LARGE SCALE GENOMIC DNA]</scope>
    <source>
        <strain evidence="1 2">ATCC 200175</strain>
    </source>
</reference>